<dbReference type="Proteomes" id="UP000246121">
    <property type="component" value="Unassembled WGS sequence"/>
</dbReference>
<dbReference type="PANTHER" id="PTHR47047:SF3">
    <property type="entry name" value="PUTATIVE-RELATED"/>
    <property type="match status" value="1"/>
</dbReference>
<dbReference type="InterPro" id="IPR036310">
    <property type="entry name" value="Smp-1-like_sf"/>
</dbReference>
<evidence type="ECO:0000313" key="4">
    <source>
        <dbReference type="EMBL" id="PWV05374.1"/>
    </source>
</evidence>
<dbReference type="VEuPathDB" id="TriTrypDB:TcYC6_0026460"/>
<dbReference type="VEuPathDB" id="TriTrypDB:ECC02_005227"/>
<organism evidence="4 6">
    <name type="scientific">Trypanosoma cruzi</name>
    <dbReference type="NCBI Taxonomy" id="5693"/>
    <lineage>
        <taxon>Eukaryota</taxon>
        <taxon>Discoba</taxon>
        <taxon>Euglenozoa</taxon>
        <taxon>Kinetoplastea</taxon>
        <taxon>Metakinetoplastina</taxon>
        <taxon>Trypanosomatida</taxon>
        <taxon>Trypanosomatidae</taxon>
        <taxon>Trypanosoma</taxon>
        <taxon>Schizotrypanum</taxon>
    </lineage>
</organism>
<evidence type="ECO:0000313" key="7">
    <source>
        <dbReference type="Proteomes" id="UP000246121"/>
    </source>
</evidence>
<evidence type="ECO:0000313" key="6">
    <source>
        <dbReference type="Proteomes" id="UP000246078"/>
    </source>
</evidence>
<dbReference type="InterPro" id="IPR015232">
    <property type="entry name" value="DUF1935"/>
</dbReference>
<dbReference type="EMBL" id="PRFA01000351">
    <property type="protein sequence ID" value="PWU83247.1"/>
    <property type="molecule type" value="Genomic_DNA"/>
</dbReference>
<dbReference type="FunFam" id="2.60.40.1180:FF:000033">
    <property type="entry name" value="Calpain-like cysteine peptidase, putative"/>
    <property type="match status" value="1"/>
</dbReference>
<dbReference type="OMA" id="NMDAYPV"/>
<sequence length="133" mass="15403">MGCGASSRPYVDYRNGKPNFKGDEIVRGFDEGNGLLFRIVNNKKRRWAYYNDTTEYEMHVKVTFSEDCNVRALGRTHLQKLESGEYLATIVVHPCETEMFIEGRVNGFQAKMDAVPTDRYKHRRRRRKGGCCS</sequence>
<dbReference type="EMBL" id="PRFA01000022">
    <property type="protein sequence ID" value="PWU95482.1"/>
    <property type="molecule type" value="Genomic_DNA"/>
</dbReference>
<reference evidence="6 7" key="1">
    <citation type="journal article" date="2018" name="Microb. Genom.">
        <title>Expanding an expanded genome: long-read sequencing of Trypanosoma cruzi.</title>
        <authorList>
            <person name="Berna L."/>
            <person name="Rodriguez M."/>
            <person name="Chiribao M.L."/>
            <person name="Parodi-Talice A."/>
            <person name="Pita S."/>
            <person name="Rijo G."/>
            <person name="Alvarez-Valin F."/>
            <person name="Robello C."/>
        </authorList>
    </citation>
    <scope>NUCLEOTIDE SEQUENCE [LARGE SCALE GENOMIC DNA]</scope>
    <source>
        <strain evidence="2 7">Dm28c</strain>
        <strain evidence="4 6">TCC</strain>
    </source>
</reference>
<evidence type="ECO:0000313" key="5">
    <source>
        <dbReference type="EMBL" id="PWV10875.1"/>
    </source>
</evidence>
<proteinExistence type="predicted"/>
<dbReference type="VEuPathDB" id="TriTrypDB:BCY84_15690"/>
<dbReference type="EMBL" id="PRFC01000064">
    <property type="protein sequence ID" value="PWV10875.1"/>
    <property type="molecule type" value="Genomic_DNA"/>
</dbReference>
<dbReference type="AlphaFoldDB" id="A0A2V2WFE7"/>
<evidence type="ECO:0000259" key="1">
    <source>
        <dbReference type="Pfam" id="PF09149"/>
    </source>
</evidence>
<comment type="caution">
    <text evidence="4">The sequence shown here is derived from an EMBL/GenBank/DDBJ whole genome shotgun (WGS) entry which is preliminary data.</text>
</comment>
<dbReference type="VEuPathDB" id="TriTrypDB:TcG_07935"/>
<dbReference type="VEuPathDB" id="TriTrypDB:TcCL_NonESM06563"/>
<dbReference type="VEuPathDB" id="TriTrypDB:TcCLB.509003.40"/>
<name>A0A2V2WFE7_TRYCR</name>
<dbReference type="VEuPathDB" id="TriTrypDB:TcBrA4_0038060"/>
<dbReference type="OrthoDB" id="256352at2759"/>
<gene>
    <name evidence="4" type="ORF">C3747_133g216c</name>
    <name evidence="5" type="ORF">C3747_64g1172c</name>
    <name evidence="3" type="ORF">C4B63_22g780c</name>
    <name evidence="2" type="ORF">C4B63_351g33c</name>
</gene>
<protein>
    <recommendedName>
        <fullName evidence="1">DUF1935 domain-containing protein</fullName>
    </recommendedName>
</protein>
<dbReference type="VEuPathDB" id="TriTrypDB:TcYC6_0017160"/>
<dbReference type="SUPFAM" id="SSF101601">
    <property type="entry name" value="Smp-1-like"/>
    <property type="match status" value="1"/>
</dbReference>
<dbReference type="InterPro" id="IPR013780">
    <property type="entry name" value="Glyco_hydro_b"/>
</dbReference>
<dbReference type="SMR" id="A0A2V2WFE7"/>
<dbReference type="Proteomes" id="UP000246078">
    <property type="component" value="Unassembled WGS sequence"/>
</dbReference>
<dbReference type="EMBL" id="PRFC01000133">
    <property type="protein sequence ID" value="PWV05374.1"/>
    <property type="molecule type" value="Genomic_DNA"/>
</dbReference>
<dbReference type="VEuPathDB" id="TriTrypDB:C4B63_351g33c"/>
<dbReference type="VEuPathDB" id="TriTrypDB:C4B63_22g780c"/>
<dbReference type="PANTHER" id="PTHR47047">
    <property type="entry name" value="PUTATIVE-RELATED-RELATED"/>
    <property type="match status" value="1"/>
</dbReference>
<evidence type="ECO:0000313" key="2">
    <source>
        <dbReference type="EMBL" id="PWU83247.1"/>
    </source>
</evidence>
<evidence type="ECO:0000313" key="3">
    <source>
        <dbReference type="EMBL" id="PWU95482.1"/>
    </source>
</evidence>
<feature type="domain" description="DUF1935" evidence="1">
    <location>
        <begin position="13"/>
        <end position="116"/>
    </location>
</feature>
<accession>A0A2V2WFE7</accession>
<dbReference type="Pfam" id="PF09149">
    <property type="entry name" value="DUF1935"/>
    <property type="match status" value="1"/>
</dbReference>
<dbReference type="VEuPathDB" id="TriTrypDB:C3747_64g1172c"/>
<dbReference type="Gene3D" id="2.60.40.1180">
    <property type="entry name" value="Golgi alpha-mannosidase II"/>
    <property type="match status" value="1"/>
</dbReference>
<dbReference type="VEuPathDB" id="TriTrypDB:C3747_133g216c"/>